<organism evidence="2">
    <name type="scientific">marine sediment metagenome</name>
    <dbReference type="NCBI Taxonomy" id="412755"/>
    <lineage>
        <taxon>unclassified sequences</taxon>
        <taxon>metagenomes</taxon>
        <taxon>ecological metagenomes</taxon>
    </lineage>
</organism>
<comment type="caution">
    <text evidence="2">The sequence shown here is derived from an EMBL/GenBank/DDBJ whole genome shotgun (WGS) entry which is preliminary data.</text>
</comment>
<sequence length="51" mass="5703">MKYWILEILKILAIPAIFIFITIITLTGFIDINNQEISNVVLGVMLGIILG</sequence>
<keyword evidence="1" id="KW-1133">Transmembrane helix</keyword>
<proteinExistence type="predicted"/>
<dbReference type="EMBL" id="BARU01033335">
    <property type="protein sequence ID" value="GAH66272.1"/>
    <property type="molecule type" value="Genomic_DNA"/>
</dbReference>
<feature type="transmembrane region" description="Helical" evidence="1">
    <location>
        <begin position="12"/>
        <end position="30"/>
    </location>
</feature>
<name>X1HA54_9ZZZZ</name>
<reference evidence="2" key="1">
    <citation type="journal article" date="2014" name="Front. Microbiol.">
        <title>High frequency of phylogenetically diverse reductive dehalogenase-homologous genes in deep subseafloor sedimentary metagenomes.</title>
        <authorList>
            <person name="Kawai M."/>
            <person name="Futagami T."/>
            <person name="Toyoda A."/>
            <person name="Takaki Y."/>
            <person name="Nishi S."/>
            <person name="Hori S."/>
            <person name="Arai W."/>
            <person name="Tsubouchi T."/>
            <person name="Morono Y."/>
            <person name="Uchiyama I."/>
            <person name="Ito T."/>
            <person name="Fujiyama A."/>
            <person name="Inagaki F."/>
            <person name="Takami H."/>
        </authorList>
    </citation>
    <scope>NUCLEOTIDE SEQUENCE</scope>
    <source>
        <strain evidence="2">Expedition CK06-06</strain>
    </source>
</reference>
<evidence type="ECO:0000313" key="2">
    <source>
        <dbReference type="EMBL" id="GAH66272.1"/>
    </source>
</evidence>
<gene>
    <name evidence="2" type="ORF">S03H2_52480</name>
</gene>
<accession>X1HA54</accession>
<keyword evidence="1" id="KW-0472">Membrane</keyword>
<evidence type="ECO:0000256" key="1">
    <source>
        <dbReference type="SAM" id="Phobius"/>
    </source>
</evidence>
<keyword evidence="1" id="KW-0812">Transmembrane</keyword>
<protein>
    <submittedName>
        <fullName evidence="2">Uncharacterized protein</fullName>
    </submittedName>
</protein>
<dbReference type="AlphaFoldDB" id="X1HA54"/>
<feature type="non-terminal residue" evidence="2">
    <location>
        <position position="51"/>
    </location>
</feature>